<name>A0ACB8CF97_DERSI</name>
<reference evidence="1" key="1">
    <citation type="submission" date="2020-05" db="EMBL/GenBank/DDBJ databases">
        <title>Large-scale comparative analyses of tick genomes elucidate their genetic diversity and vector capacities.</title>
        <authorList>
            <person name="Jia N."/>
            <person name="Wang J."/>
            <person name="Shi W."/>
            <person name="Du L."/>
            <person name="Sun Y."/>
            <person name="Zhan W."/>
            <person name="Jiang J."/>
            <person name="Wang Q."/>
            <person name="Zhang B."/>
            <person name="Ji P."/>
            <person name="Sakyi L.B."/>
            <person name="Cui X."/>
            <person name="Yuan T."/>
            <person name="Jiang B."/>
            <person name="Yang W."/>
            <person name="Lam T.T.-Y."/>
            <person name="Chang Q."/>
            <person name="Ding S."/>
            <person name="Wang X."/>
            <person name="Zhu J."/>
            <person name="Ruan X."/>
            <person name="Zhao L."/>
            <person name="Wei J."/>
            <person name="Que T."/>
            <person name="Du C."/>
            <person name="Cheng J."/>
            <person name="Dai P."/>
            <person name="Han X."/>
            <person name="Huang E."/>
            <person name="Gao Y."/>
            <person name="Liu J."/>
            <person name="Shao H."/>
            <person name="Ye R."/>
            <person name="Li L."/>
            <person name="Wei W."/>
            <person name="Wang X."/>
            <person name="Wang C."/>
            <person name="Yang T."/>
            <person name="Huo Q."/>
            <person name="Li W."/>
            <person name="Guo W."/>
            <person name="Chen H."/>
            <person name="Zhou L."/>
            <person name="Ni X."/>
            <person name="Tian J."/>
            <person name="Zhou Y."/>
            <person name="Sheng Y."/>
            <person name="Liu T."/>
            <person name="Pan Y."/>
            <person name="Xia L."/>
            <person name="Li J."/>
            <person name="Zhao F."/>
            <person name="Cao W."/>
        </authorList>
    </citation>
    <scope>NUCLEOTIDE SEQUENCE</scope>
    <source>
        <strain evidence="1">Dsil-2018</strain>
    </source>
</reference>
<dbReference type="Proteomes" id="UP000821865">
    <property type="component" value="Chromosome 7"/>
</dbReference>
<comment type="caution">
    <text evidence="1">The sequence shown here is derived from an EMBL/GenBank/DDBJ whole genome shotgun (WGS) entry which is preliminary data.</text>
</comment>
<keyword evidence="2" id="KW-1185">Reference proteome</keyword>
<evidence type="ECO:0000313" key="2">
    <source>
        <dbReference type="Proteomes" id="UP000821865"/>
    </source>
</evidence>
<dbReference type="EMBL" id="CM023476">
    <property type="protein sequence ID" value="KAH7941337.1"/>
    <property type="molecule type" value="Genomic_DNA"/>
</dbReference>
<sequence length="1092" mass="120527">MCTAVESTAKHMDAGDAAGMSADGYVVTVLSEATQLFHDDGRQREFAPGAVAKAMPGLRDQRKIRQYCDVVFRAADGADIWAHRFVLSAKYSGCYALFTLAKKGTSLDQKQKNEWTPPIRVVMKDLDSDMIELLIDFAYYTPLHERIGLHNIVKVLDLIFEIREHCLNTLKENLEPESCIDTYHLASSRGYEHLAREAFRYLVRKFDEVWKNTAQFQALTPAELRTILEDDHLYAPSEVEDTFGAILKWISTDVDKRKAYLAKFLPFVRFARCRATDFQKVIGNPQVVDDGDSLKVLNVIQQTLTQQSMAVGVVAGVDLSRKLWLKPRVPKDILFFFGGWTVGATNNMLTYNCRAAKWRVMGNQYTSPRAYHGAAVIDQCIYFVGGFNGRECYHSVVCFDVALARWSAKANMAYARCYVSVAGLIYAMGGFDGRVRTNTVERYDVKANQWSMVANMNIVRSDASAAAAGGRIYIVGGFTGREVLDSVECYDPSTNVWIRVLTMSSPRSGVKVVAHKDTLYIIGGYNGIARLSSMEQLDVRKSRFSELPSMPHAKSNFAAVVLEGSIYTVGGFNGLTTVPLVERYDIAARNWHTAPEIAMNCSASAACIVHDVANPEMKKTHPPEPYQHVVEPTTSRKTPQLLKKIGDNRPGRMRQPSAQRDQRADLESPGHRVKSSAPGSKRPSLRRASQAKKSAEMPPNVPALNDGGKRLQHGVQVIAPDTSEMLVSVVLCRALRDKEALRIINLSHQLPVGGRQSTNDKETMWHARLPISSTLGGRGRQIITGRPLQAAAPTPVRHFRPSRVSSRGTPALPLTLARFATRVTDIKKEMPEGPASGLPVRKADILLPLDETVKAIGATRKTNPCPPKGPPNNFTNPPLLPPLKSTKTARSRAVSFSAKPAEVTKAKSHQVYGLDDSKEQGHGPQKLQRPEAAKTIDILADMRGLTKPPAGLNFDPFRPPSELVDSVGASKLGFKTTPVPSSRVGKQQLLSSFPGLVHMSDSFGNGPKELFNFPEPEQILAMQRVAAMCVFVVAVAIALFAGYYILWTHEQTLLSSYGSPVPDRPSVRTNDSISEFPLRLSTDEWVTPDPLD</sequence>
<protein>
    <submittedName>
        <fullName evidence="1">Uncharacterized protein</fullName>
    </submittedName>
</protein>
<accession>A0ACB8CF97</accession>
<evidence type="ECO:0000313" key="1">
    <source>
        <dbReference type="EMBL" id="KAH7941337.1"/>
    </source>
</evidence>
<organism evidence="1 2">
    <name type="scientific">Dermacentor silvarum</name>
    <name type="common">Tick</name>
    <dbReference type="NCBI Taxonomy" id="543639"/>
    <lineage>
        <taxon>Eukaryota</taxon>
        <taxon>Metazoa</taxon>
        <taxon>Ecdysozoa</taxon>
        <taxon>Arthropoda</taxon>
        <taxon>Chelicerata</taxon>
        <taxon>Arachnida</taxon>
        <taxon>Acari</taxon>
        <taxon>Parasitiformes</taxon>
        <taxon>Ixodida</taxon>
        <taxon>Ixodoidea</taxon>
        <taxon>Ixodidae</taxon>
        <taxon>Rhipicephalinae</taxon>
        <taxon>Dermacentor</taxon>
    </lineage>
</organism>
<gene>
    <name evidence="1" type="ORF">HPB49_012398</name>
</gene>
<proteinExistence type="predicted"/>